<evidence type="ECO:0000313" key="2">
    <source>
        <dbReference type="EnsemblPlants" id="PGSC0003DMT400085463"/>
    </source>
</evidence>
<dbReference type="EnsemblPlants" id="PGSC0003DMT400085463">
    <property type="protein sequence ID" value="PGSC0003DMT400085463"/>
    <property type="gene ID" value="PGSC0003DMG400035034"/>
</dbReference>
<dbReference type="PaxDb" id="4113-PGSC0003DMT400085463"/>
<accession>M1D9J9</accession>
<evidence type="ECO:0000313" key="3">
    <source>
        <dbReference type="Proteomes" id="UP000011115"/>
    </source>
</evidence>
<reference evidence="3" key="1">
    <citation type="journal article" date="2011" name="Nature">
        <title>Genome sequence and analysis of the tuber crop potato.</title>
        <authorList>
            <consortium name="The Potato Genome Sequencing Consortium"/>
        </authorList>
    </citation>
    <scope>NUCLEOTIDE SEQUENCE [LARGE SCALE GENOMIC DNA]</scope>
    <source>
        <strain evidence="3">cv. DM1-3 516 R44</strain>
    </source>
</reference>
<dbReference type="HOGENOM" id="CLU_118314_0_0_1"/>
<feature type="compositionally biased region" description="Low complexity" evidence="1">
    <location>
        <begin position="125"/>
        <end position="135"/>
    </location>
</feature>
<dbReference type="Proteomes" id="UP000011115">
    <property type="component" value="Unassembled WGS sequence"/>
</dbReference>
<dbReference type="Gramene" id="PGSC0003DMT400085463">
    <property type="protein sequence ID" value="PGSC0003DMT400085463"/>
    <property type="gene ID" value="PGSC0003DMG400035034"/>
</dbReference>
<keyword evidence="3" id="KW-1185">Reference proteome</keyword>
<dbReference type="InParanoid" id="M1D9J9"/>
<protein>
    <submittedName>
        <fullName evidence="2">Uncharacterized protein</fullName>
    </submittedName>
</protein>
<sequence length="172" mass="19477">MSSGGDDDRHRKHLGVIQTNRAKKKKFRRLIDPEDIPGSISSTLERIRHDTHLFVVPFGTEDPWAYYPNYRRLVGAFSNSQALPPRCYEDLPLWAIRRPRPLSRASYAMAGTPPLNQRFVHPGVSPSSTTTPSATPDDEIPALAPGQKNRLGRVMMRRMDHRGILQRMLPGL</sequence>
<dbReference type="AlphaFoldDB" id="M1D9J9"/>
<reference evidence="2" key="2">
    <citation type="submission" date="2015-06" db="UniProtKB">
        <authorList>
            <consortium name="EnsemblPlants"/>
        </authorList>
    </citation>
    <scope>IDENTIFICATION</scope>
    <source>
        <strain evidence="2">DM1-3 516 R44</strain>
    </source>
</reference>
<organism evidence="2 3">
    <name type="scientific">Solanum tuberosum</name>
    <name type="common">Potato</name>
    <dbReference type="NCBI Taxonomy" id="4113"/>
    <lineage>
        <taxon>Eukaryota</taxon>
        <taxon>Viridiplantae</taxon>
        <taxon>Streptophyta</taxon>
        <taxon>Embryophyta</taxon>
        <taxon>Tracheophyta</taxon>
        <taxon>Spermatophyta</taxon>
        <taxon>Magnoliopsida</taxon>
        <taxon>eudicotyledons</taxon>
        <taxon>Gunneridae</taxon>
        <taxon>Pentapetalae</taxon>
        <taxon>asterids</taxon>
        <taxon>lamiids</taxon>
        <taxon>Solanales</taxon>
        <taxon>Solanaceae</taxon>
        <taxon>Solanoideae</taxon>
        <taxon>Solaneae</taxon>
        <taxon>Solanum</taxon>
    </lineage>
</organism>
<evidence type="ECO:0000256" key="1">
    <source>
        <dbReference type="SAM" id="MobiDB-lite"/>
    </source>
</evidence>
<feature type="region of interest" description="Disordered" evidence="1">
    <location>
        <begin position="118"/>
        <end position="145"/>
    </location>
</feature>
<name>M1D9J9_SOLTU</name>
<proteinExistence type="predicted"/>